<name>A0AAE3M528_9BACT</name>
<gene>
    <name evidence="1" type="ORF">OM075_13080</name>
</gene>
<evidence type="ECO:0000313" key="1">
    <source>
        <dbReference type="EMBL" id="MCW3787406.1"/>
    </source>
</evidence>
<organism evidence="1 2">
    <name type="scientific">Plebeiibacterium sediminum</name>
    <dbReference type="NCBI Taxonomy" id="2992112"/>
    <lineage>
        <taxon>Bacteria</taxon>
        <taxon>Pseudomonadati</taxon>
        <taxon>Bacteroidota</taxon>
        <taxon>Bacteroidia</taxon>
        <taxon>Marinilabiliales</taxon>
        <taxon>Marinilabiliaceae</taxon>
        <taxon>Plebeiibacterium</taxon>
    </lineage>
</organism>
<evidence type="ECO:0000313" key="2">
    <source>
        <dbReference type="Proteomes" id="UP001209229"/>
    </source>
</evidence>
<dbReference type="Proteomes" id="UP001209229">
    <property type="component" value="Unassembled WGS sequence"/>
</dbReference>
<sequence>MSINNEIVSFLKNQGADFVEFIDIRNLSSEQNQGYKRNNLE</sequence>
<dbReference type="EMBL" id="JAPDPJ010000029">
    <property type="protein sequence ID" value="MCW3787406.1"/>
    <property type="molecule type" value="Genomic_DNA"/>
</dbReference>
<accession>A0AAE3M528</accession>
<proteinExistence type="predicted"/>
<comment type="caution">
    <text evidence="1">The sequence shown here is derived from an EMBL/GenBank/DDBJ whole genome shotgun (WGS) entry which is preliminary data.</text>
</comment>
<reference evidence="1" key="1">
    <citation type="submission" date="2022-10" db="EMBL/GenBank/DDBJ databases">
        <authorList>
            <person name="Yu W.X."/>
        </authorList>
    </citation>
    <scope>NUCLEOTIDE SEQUENCE</scope>
    <source>
        <strain evidence="1">AAT</strain>
    </source>
</reference>
<dbReference type="RefSeq" id="WP_301190971.1">
    <property type="nucleotide sequence ID" value="NZ_JAPDPJ010000029.1"/>
</dbReference>
<dbReference type="AlphaFoldDB" id="A0AAE3M528"/>
<keyword evidence="2" id="KW-1185">Reference proteome</keyword>
<protein>
    <submittedName>
        <fullName evidence="1">Uncharacterized protein</fullName>
    </submittedName>
</protein>